<organism evidence="4">
    <name type="scientific">Ditylum brightwellii</name>
    <dbReference type="NCBI Taxonomy" id="49249"/>
    <lineage>
        <taxon>Eukaryota</taxon>
        <taxon>Sar</taxon>
        <taxon>Stramenopiles</taxon>
        <taxon>Ochrophyta</taxon>
        <taxon>Bacillariophyta</taxon>
        <taxon>Mediophyceae</taxon>
        <taxon>Lithodesmiophycidae</taxon>
        <taxon>Lithodesmiales</taxon>
        <taxon>Lithodesmiaceae</taxon>
        <taxon>Ditylum</taxon>
    </lineage>
</organism>
<feature type="region of interest" description="Disordered" evidence="2">
    <location>
        <begin position="217"/>
        <end position="267"/>
    </location>
</feature>
<reference evidence="4" key="1">
    <citation type="submission" date="2021-01" db="EMBL/GenBank/DDBJ databases">
        <authorList>
            <person name="Corre E."/>
            <person name="Pelletier E."/>
            <person name="Niang G."/>
            <person name="Scheremetjew M."/>
            <person name="Finn R."/>
            <person name="Kale V."/>
            <person name="Holt S."/>
            <person name="Cochrane G."/>
            <person name="Meng A."/>
            <person name="Brown T."/>
            <person name="Cohen L."/>
        </authorList>
    </citation>
    <scope>NUCLEOTIDE SEQUENCE</scope>
    <source>
        <strain evidence="4">GSO104</strain>
    </source>
</reference>
<dbReference type="GO" id="GO:0048024">
    <property type="term" value="P:regulation of mRNA splicing, via spliceosome"/>
    <property type="evidence" value="ECO:0007669"/>
    <property type="project" value="TreeGrafter"/>
</dbReference>
<evidence type="ECO:0000313" key="5">
    <source>
        <dbReference type="EMBL" id="CAE4616766.1"/>
    </source>
</evidence>
<dbReference type="SMART" id="SM00311">
    <property type="entry name" value="PWI"/>
    <property type="match status" value="1"/>
</dbReference>
<dbReference type="InterPro" id="IPR052225">
    <property type="entry name" value="Ser/Arg_repetitive_matrix"/>
</dbReference>
<feature type="domain" description="PWI" evidence="3">
    <location>
        <begin position="22"/>
        <end position="134"/>
    </location>
</feature>
<dbReference type="Gene3D" id="1.20.1390.10">
    <property type="entry name" value="PWI domain"/>
    <property type="match status" value="1"/>
</dbReference>
<dbReference type="GO" id="GO:0005681">
    <property type="term" value="C:spliceosomal complex"/>
    <property type="evidence" value="ECO:0007669"/>
    <property type="project" value="TreeGrafter"/>
</dbReference>
<sequence>MPTIKGTASVCDDHAMAKMLRSTKFPRNFSTQVNMQKVNFDVMSKWIENQITSILGFDDEIVQSTAINLFLPQPPPSDSGGGSTMDPVDPRRAQLDLAGFLGEAEAASFAEELWTLLIDAQKSQGGIPRVLVEKKKAELARQQASGGAGGAAHHGYNAHKSGLGANHNPEMNQFLIEATRRAEAARRALASQGGNMQAAVALAGGSGGIVARPPVQAVGRGGPYPPPERSVPVPVPVSPSREPYKDRGGARWALSSAGTVSTSASAS</sequence>
<dbReference type="GO" id="GO:0006397">
    <property type="term" value="P:mRNA processing"/>
    <property type="evidence" value="ECO:0007669"/>
    <property type="project" value="UniProtKB-KW"/>
</dbReference>
<evidence type="ECO:0000259" key="3">
    <source>
        <dbReference type="PROSITE" id="PS51025"/>
    </source>
</evidence>
<dbReference type="Pfam" id="PF01480">
    <property type="entry name" value="PWI"/>
    <property type="match status" value="1"/>
</dbReference>
<dbReference type="PROSITE" id="PS51025">
    <property type="entry name" value="PWI"/>
    <property type="match status" value="1"/>
</dbReference>
<dbReference type="InterPro" id="IPR002483">
    <property type="entry name" value="PWI_dom"/>
</dbReference>
<proteinExistence type="predicted"/>
<protein>
    <recommendedName>
        <fullName evidence="3">PWI domain-containing protein</fullName>
    </recommendedName>
</protein>
<dbReference type="EMBL" id="HBNS01025247">
    <property type="protein sequence ID" value="CAE4616763.1"/>
    <property type="molecule type" value="Transcribed_RNA"/>
</dbReference>
<evidence type="ECO:0000256" key="2">
    <source>
        <dbReference type="SAM" id="MobiDB-lite"/>
    </source>
</evidence>
<gene>
    <name evidence="4" type="ORF">DBRI00130_LOCUS19914</name>
    <name evidence="5" type="ORF">DBRI00130_LOCUS19916</name>
</gene>
<dbReference type="InterPro" id="IPR036483">
    <property type="entry name" value="PWI_dom_sf"/>
</dbReference>
<evidence type="ECO:0000256" key="1">
    <source>
        <dbReference type="ARBA" id="ARBA00022664"/>
    </source>
</evidence>
<feature type="compositionally biased region" description="Low complexity" evidence="2">
    <location>
        <begin position="253"/>
        <end position="267"/>
    </location>
</feature>
<dbReference type="SUPFAM" id="SSF101233">
    <property type="entry name" value="PWI domain"/>
    <property type="match status" value="1"/>
</dbReference>
<dbReference type="PANTHER" id="PTHR23148">
    <property type="entry name" value="SERINE/ARGININE REGULATED NUCLEAR MATRIX PROTEIN"/>
    <property type="match status" value="1"/>
</dbReference>
<accession>A0A6V2H1H6</accession>
<feature type="compositionally biased region" description="Pro residues" evidence="2">
    <location>
        <begin position="223"/>
        <end position="237"/>
    </location>
</feature>
<dbReference type="AlphaFoldDB" id="A0A6V2H1H6"/>
<name>A0A6V2H1H6_9STRA</name>
<dbReference type="GO" id="GO:0003723">
    <property type="term" value="F:RNA binding"/>
    <property type="evidence" value="ECO:0007669"/>
    <property type="project" value="TreeGrafter"/>
</dbReference>
<keyword evidence="1" id="KW-0507">mRNA processing</keyword>
<dbReference type="PANTHER" id="PTHR23148:SF0">
    <property type="entry name" value="SERINE_ARGININE REPETITIVE MATRIX PROTEIN 1"/>
    <property type="match status" value="1"/>
</dbReference>
<evidence type="ECO:0000313" key="4">
    <source>
        <dbReference type="EMBL" id="CAE4616763.1"/>
    </source>
</evidence>
<dbReference type="EMBL" id="HBNS01025249">
    <property type="protein sequence ID" value="CAE4616766.1"/>
    <property type="molecule type" value="Transcribed_RNA"/>
</dbReference>